<dbReference type="RefSeq" id="WP_311596995.1">
    <property type="nucleotide sequence ID" value="NZ_JAVRFG010000006.1"/>
</dbReference>
<name>A0ABU2VX45_9ACTN</name>
<dbReference type="InterPro" id="IPR000868">
    <property type="entry name" value="Isochorismatase-like_dom"/>
</dbReference>
<protein>
    <submittedName>
        <fullName evidence="3">Isochorismatase family cysteine hydrolase</fullName>
        <ecNumber evidence="3">3.-.-.-</ecNumber>
    </submittedName>
</protein>
<dbReference type="EC" id="3.-.-.-" evidence="3"/>
<evidence type="ECO:0000313" key="4">
    <source>
        <dbReference type="Proteomes" id="UP001180556"/>
    </source>
</evidence>
<dbReference type="Proteomes" id="UP001180556">
    <property type="component" value="Unassembled WGS sequence"/>
</dbReference>
<accession>A0ABU2VX45</accession>
<organism evidence="3 4">
    <name type="scientific">Streptomyces stephensoniae</name>
    <dbReference type="NCBI Taxonomy" id="3375367"/>
    <lineage>
        <taxon>Bacteria</taxon>
        <taxon>Bacillati</taxon>
        <taxon>Actinomycetota</taxon>
        <taxon>Actinomycetes</taxon>
        <taxon>Kitasatosporales</taxon>
        <taxon>Streptomycetaceae</taxon>
        <taxon>Streptomyces</taxon>
    </lineage>
</organism>
<dbReference type="InterPro" id="IPR050272">
    <property type="entry name" value="Isochorismatase-like_hydrls"/>
</dbReference>
<gene>
    <name evidence="3" type="ORF">RM717_06635</name>
</gene>
<dbReference type="Gene3D" id="3.40.50.850">
    <property type="entry name" value="Isochorismatase-like"/>
    <property type="match status" value="1"/>
</dbReference>
<dbReference type="CDD" id="cd00431">
    <property type="entry name" value="cysteine_hydrolases"/>
    <property type="match status" value="1"/>
</dbReference>
<evidence type="ECO:0000313" key="3">
    <source>
        <dbReference type="EMBL" id="MDT0490176.1"/>
    </source>
</evidence>
<dbReference type="SUPFAM" id="SSF52499">
    <property type="entry name" value="Isochorismatase-like hydrolases"/>
    <property type="match status" value="1"/>
</dbReference>
<proteinExistence type="predicted"/>
<dbReference type="InterPro" id="IPR036380">
    <property type="entry name" value="Isochorismatase-like_sf"/>
</dbReference>
<evidence type="ECO:0000256" key="1">
    <source>
        <dbReference type="ARBA" id="ARBA00022801"/>
    </source>
</evidence>
<dbReference type="EMBL" id="JAVRFG010000006">
    <property type="protein sequence ID" value="MDT0490176.1"/>
    <property type="molecule type" value="Genomic_DNA"/>
</dbReference>
<dbReference type="GO" id="GO:0016787">
    <property type="term" value="F:hydrolase activity"/>
    <property type="evidence" value="ECO:0007669"/>
    <property type="project" value="UniProtKB-KW"/>
</dbReference>
<evidence type="ECO:0000259" key="2">
    <source>
        <dbReference type="Pfam" id="PF00857"/>
    </source>
</evidence>
<dbReference type="PANTHER" id="PTHR43540">
    <property type="entry name" value="PEROXYUREIDOACRYLATE/UREIDOACRYLATE AMIDOHYDROLASE-RELATED"/>
    <property type="match status" value="1"/>
</dbReference>
<reference evidence="4" key="1">
    <citation type="submission" date="2023-07" db="EMBL/GenBank/DDBJ databases">
        <title>30 novel species of actinomycetes from the DSMZ collection.</title>
        <authorList>
            <person name="Nouioui I."/>
        </authorList>
    </citation>
    <scope>NUCLEOTIDE SEQUENCE [LARGE SCALE GENOMIC DNA]</scope>
    <source>
        <strain evidence="4">DSM 40932</strain>
    </source>
</reference>
<sequence>MGNSALIVIDMINAYDHPDAELLVPSVRAALPQLTRLIDRARTEGVPVIYANDNFGEWRSHHGEIIEKTLAGKNAELVEPILPDDDSLFVVKARHSIFYETPLSYLLSQLGADHVVLCGQVTEQCVLYSALDAHIRQLRVTVPKDAVAHIHEDLAEAALRMMERNMSAAVRTAETVAF</sequence>
<dbReference type="PANTHER" id="PTHR43540:SF6">
    <property type="entry name" value="ISOCHORISMATASE-LIKE DOMAIN-CONTAINING PROTEIN"/>
    <property type="match status" value="1"/>
</dbReference>
<comment type="caution">
    <text evidence="3">The sequence shown here is derived from an EMBL/GenBank/DDBJ whole genome shotgun (WGS) entry which is preliminary data.</text>
</comment>
<feature type="domain" description="Isochorismatase-like" evidence="2">
    <location>
        <begin position="4"/>
        <end position="174"/>
    </location>
</feature>
<keyword evidence="1 3" id="KW-0378">Hydrolase</keyword>
<dbReference type="Pfam" id="PF00857">
    <property type="entry name" value="Isochorismatase"/>
    <property type="match status" value="1"/>
</dbReference>
<keyword evidence="4" id="KW-1185">Reference proteome</keyword>